<comment type="caution">
    <text evidence="1">The sequence shown here is derived from an EMBL/GenBank/DDBJ whole genome shotgun (WGS) entry which is preliminary data.</text>
</comment>
<keyword evidence="2" id="KW-1185">Reference proteome</keyword>
<organism evidence="1 2">
    <name type="scientific">Pleurodeles waltl</name>
    <name type="common">Iberian ribbed newt</name>
    <dbReference type="NCBI Taxonomy" id="8319"/>
    <lineage>
        <taxon>Eukaryota</taxon>
        <taxon>Metazoa</taxon>
        <taxon>Chordata</taxon>
        <taxon>Craniata</taxon>
        <taxon>Vertebrata</taxon>
        <taxon>Euteleostomi</taxon>
        <taxon>Amphibia</taxon>
        <taxon>Batrachia</taxon>
        <taxon>Caudata</taxon>
        <taxon>Salamandroidea</taxon>
        <taxon>Salamandridae</taxon>
        <taxon>Pleurodelinae</taxon>
        <taxon>Pleurodeles</taxon>
    </lineage>
</organism>
<reference evidence="1" key="1">
    <citation type="journal article" date="2022" name="bioRxiv">
        <title>Sequencing and chromosome-scale assembly of the giantPleurodeles waltlgenome.</title>
        <authorList>
            <person name="Brown T."/>
            <person name="Elewa A."/>
            <person name="Iarovenko S."/>
            <person name="Subramanian E."/>
            <person name="Araus A.J."/>
            <person name="Petzold A."/>
            <person name="Susuki M."/>
            <person name="Suzuki K.-i.T."/>
            <person name="Hayashi T."/>
            <person name="Toyoda A."/>
            <person name="Oliveira C."/>
            <person name="Osipova E."/>
            <person name="Leigh N.D."/>
            <person name="Simon A."/>
            <person name="Yun M.H."/>
        </authorList>
    </citation>
    <scope>NUCLEOTIDE SEQUENCE</scope>
    <source>
        <strain evidence="1">20211129_DDA</strain>
        <tissue evidence="1">Liver</tissue>
    </source>
</reference>
<dbReference type="Proteomes" id="UP001066276">
    <property type="component" value="Chromosome 3_2"/>
</dbReference>
<dbReference type="EMBL" id="JANPWB010000006">
    <property type="protein sequence ID" value="KAJ1182696.1"/>
    <property type="molecule type" value="Genomic_DNA"/>
</dbReference>
<dbReference type="AlphaFoldDB" id="A0AAV7U2W9"/>
<sequence length="105" mass="10601">MLIGCGVRTSCSGRGLAGGAGLRPVRARVETVAAPAPPAPAAWVWGEGPAGDGEPSRAYSPLTAVQARPALLAFTDPLCTSSYADQGVLCCTEEWSAVALSAVTE</sequence>
<evidence type="ECO:0000313" key="2">
    <source>
        <dbReference type="Proteomes" id="UP001066276"/>
    </source>
</evidence>
<proteinExistence type="predicted"/>
<accession>A0AAV7U2W9</accession>
<protein>
    <submittedName>
        <fullName evidence="1">Uncharacterized protein</fullName>
    </submittedName>
</protein>
<name>A0AAV7U2W9_PLEWA</name>
<evidence type="ECO:0000313" key="1">
    <source>
        <dbReference type="EMBL" id="KAJ1182696.1"/>
    </source>
</evidence>
<gene>
    <name evidence="1" type="ORF">NDU88_007880</name>
</gene>